<sequence>MTTPTEGTGPADVTRVKRWLYANDPAVADDATLIAEVCEAVNAFITSYMATPANGEWPADVMQGATMLAARNIERRNSPVGVSQGIDGATYIPGRDRDLDQYLRLGQYRRLVVG</sequence>
<evidence type="ECO:0008006" key="3">
    <source>
        <dbReference type="Google" id="ProtNLM"/>
    </source>
</evidence>
<evidence type="ECO:0000313" key="2">
    <source>
        <dbReference type="Proteomes" id="UP000271626"/>
    </source>
</evidence>
<accession>A0A3P8L8L5</accession>
<evidence type="ECO:0000313" key="1">
    <source>
        <dbReference type="EMBL" id="VDR40191.1"/>
    </source>
</evidence>
<reference evidence="1 2" key="1">
    <citation type="submission" date="2018-12" db="EMBL/GenBank/DDBJ databases">
        <authorList>
            <consortium name="Pathogen Informatics"/>
        </authorList>
    </citation>
    <scope>NUCLEOTIDE SEQUENCE [LARGE SCALE GENOMIC DNA]</scope>
    <source>
        <strain evidence="1 2">NCTC10741</strain>
    </source>
</reference>
<protein>
    <recommendedName>
        <fullName evidence="3">Phage gp6-like head-tail connector protein</fullName>
    </recommendedName>
</protein>
<proteinExistence type="predicted"/>
<dbReference type="EMBL" id="LR131273">
    <property type="protein sequence ID" value="VDR40191.1"/>
    <property type="molecule type" value="Genomic_DNA"/>
</dbReference>
<dbReference type="RefSeq" id="WP_126197207.1">
    <property type="nucleotide sequence ID" value="NZ_CP085954.1"/>
</dbReference>
<name>A0A3P8L8L5_TSUPA</name>
<gene>
    <name evidence="1" type="ORF">NCTC10741_03347</name>
</gene>
<organism evidence="1 2">
    <name type="scientific">Tsukamurella paurometabola</name>
    <name type="common">Corynebacterium paurometabolum</name>
    <dbReference type="NCBI Taxonomy" id="2061"/>
    <lineage>
        <taxon>Bacteria</taxon>
        <taxon>Bacillati</taxon>
        <taxon>Actinomycetota</taxon>
        <taxon>Actinomycetes</taxon>
        <taxon>Mycobacteriales</taxon>
        <taxon>Tsukamurellaceae</taxon>
        <taxon>Tsukamurella</taxon>
    </lineage>
</organism>
<dbReference type="Proteomes" id="UP000271626">
    <property type="component" value="Chromosome"/>
</dbReference>
<dbReference type="AlphaFoldDB" id="A0A3P8L8L5"/>